<dbReference type="Proteomes" id="UP000887572">
    <property type="component" value="Unplaced"/>
</dbReference>
<organism evidence="1 2">
    <name type="scientific">Globodera rostochiensis</name>
    <name type="common">Golden nematode worm</name>
    <name type="synonym">Heterodera rostochiensis</name>
    <dbReference type="NCBI Taxonomy" id="31243"/>
    <lineage>
        <taxon>Eukaryota</taxon>
        <taxon>Metazoa</taxon>
        <taxon>Ecdysozoa</taxon>
        <taxon>Nematoda</taxon>
        <taxon>Chromadorea</taxon>
        <taxon>Rhabditida</taxon>
        <taxon>Tylenchina</taxon>
        <taxon>Tylenchomorpha</taxon>
        <taxon>Tylenchoidea</taxon>
        <taxon>Heteroderidae</taxon>
        <taxon>Heteroderinae</taxon>
        <taxon>Globodera</taxon>
    </lineage>
</organism>
<accession>A0A914H4W3</accession>
<evidence type="ECO:0000313" key="2">
    <source>
        <dbReference type="WBParaSite" id="Gr19_v10_g13680.t1"/>
    </source>
</evidence>
<sequence>MFIFATFFYKNSTSFGTTGKDTIVVLMLADHTDQFPKARCARQQKNNKTLAPVLPKLTHYDYTGLCKLVLFVAFCHFSSENGTGLTDQLNGSDQWNGESIMIDMGIQVLADAHLHQYSAPIYHTQIFIPVTFNKQIFTDLILEK</sequence>
<name>A0A914H4W3_GLORO</name>
<keyword evidence="1" id="KW-1185">Reference proteome</keyword>
<protein>
    <submittedName>
        <fullName evidence="2">Uncharacterized protein</fullName>
    </submittedName>
</protein>
<reference evidence="2" key="1">
    <citation type="submission" date="2022-11" db="UniProtKB">
        <authorList>
            <consortium name="WormBaseParasite"/>
        </authorList>
    </citation>
    <scope>IDENTIFICATION</scope>
</reference>
<dbReference type="AlphaFoldDB" id="A0A914H4W3"/>
<proteinExistence type="predicted"/>
<evidence type="ECO:0000313" key="1">
    <source>
        <dbReference type="Proteomes" id="UP000887572"/>
    </source>
</evidence>
<dbReference type="WBParaSite" id="Gr19_v10_g13680.t1">
    <property type="protein sequence ID" value="Gr19_v10_g13680.t1"/>
    <property type="gene ID" value="Gr19_v10_g13680"/>
</dbReference>